<dbReference type="AlphaFoldDB" id="A0A1G7GVC0"/>
<name>A0A1G7GVC0_9PROT</name>
<feature type="transmembrane region" description="Helical" evidence="1">
    <location>
        <begin position="33"/>
        <end position="55"/>
    </location>
</feature>
<protein>
    <submittedName>
        <fullName evidence="3">Nuclease-related domain-containing protein</fullName>
    </submittedName>
</protein>
<dbReference type="EMBL" id="FNAP01000016">
    <property type="protein sequence ID" value="SDE92092.1"/>
    <property type="molecule type" value="Genomic_DNA"/>
</dbReference>
<keyword evidence="1" id="KW-0472">Membrane</keyword>
<keyword evidence="4" id="KW-1185">Reference proteome</keyword>
<dbReference type="Proteomes" id="UP000199412">
    <property type="component" value="Unassembled WGS sequence"/>
</dbReference>
<keyword evidence="1" id="KW-1133">Transmembrane helix</keyword>
<gene>
    <name evidence="3" type="ORF">SAMN05421720_11617</name>
</gene>
<dbReference type="InterPro" id="IPR011528">
    <property type="entry name" value="NERD"/>
</dbReference>
<evidence type="ECO:0000313" key="4">
    <source>
        <dbReference type="Proteomes" id="UP000199412"/>
    </source>
</evidence>
<dbReference type="PROSITE" id="PS50965">
    <property type="entry name" value="NERD"/>
    <property type="match status" value="1"/>
</dbReference>
<dbReference type="STRING" id="69960.SAMN05421720_11617"/>
<feature type="domain" description="NERD" evidence="2">
    <location>
        <begin position="60"/>
        <end position="174"/>
    </location>
</feature>
<accession>A0A1G7GVC0</accession>
<organism evidence="3 4">
    <name type="scientific">Rhodospira trueperi</name>
    <dbReference type="NCBI Taxonomy" id="69960"/>
    <lineage>
        <taxon>Bacteria</taxon>
        <taxon>Pseudomonadati</taxon>
        <taxon>Pseudomonadota</taxon>
        <taxon>Alphaproteobacteria</taxon>
        <taxon>Rhodospirillales</taxon>
        <taxon>Rhodospirillaceae</taxon>
        <taxon>Rhodospira</taxon>
    </lineage>
</organism>
<keyword evidence="1" id="KW-0812">Transmembrane</keyword>
<evidence type="ECO:0000313" key="3">
    <source>
        <dbReference type="EMBL" id="SDE92092.1"/>
    </source>
</evidence>
<sequence>MENAAAVPAGRRPQREPGHDTMEQSLILWATDVLWGLLFAVVAVFLLVAGVYMTVGPALRQGRAERRVARSLHKAGLTCLNDLVLKGRHGGLCQIDHLVRLPTGLVVLETCMRSGRLIGRRGARVWRQDLGLEIYHFGNPLLRLNRAMTAVRAALAEADAEDLTVTGQVLVPGRTQFPRGRPEGVAPLGPFLQELRAADADGSAPSASVEQAWTALHDAGLARHRGGPGSWSAMPRRALRRLMADQRTATGVVFLGAGGLMLLALAVGTGLMA</sequence>
<dbReference type="Pfam" id="PF08378">
    <property type="entry name" value="NERD"/>
    <property type="match status" value="1"/>
</dbReference>
<evidence type="ECO:0000256" key="1">
    <source>
        <dbReference type="SAM" id="Phobius"/>
    </source>
</evidence>
<evidence type="ECO:0000259" key="2">
    <source>
        <dbReference type="PROSITE" id="PS50965"/>
    </source>
</evidence>
<feature type="transmembrane region" description="Helical" evidence="1">
    <location>
        <begin position="249"/>
        <end position="272"/>
    </location>
</feature>
<reference evidence="3 4" key="1">
    <citation type="submission" date="2016-10" db="EMBL/GenBank/DDBJ databases">
        <authorList>
            <person name="de Groot N.N."/>
        </authorList>
    </citation>
    <scope>NUCLEOTIDE SEQUENCE [LARGE SCALE GENOMIC DNA]</scope>
    <source>
        <strain evidence="3 4">ATCC 700224</strain>
    </source>
</reference>
<proteinExistence type="predicted"/>